<dbReference type="InterPro" id="IPR051470">
    <property type="entry name" value="Thiol:disulfide_interchange"/>
</dbReference>
<dbReference type="InterPro" id="IPR036249">
    <property type="entry name" value="Thioredoxin-like_sf"/>
</dbReference>
<reference evidence="3" key="1">
    <citation type="submission" date="2022-09" db="EMBL/GenBank/DDBJ databases">
        <authorList>
            <person name="Li Z.-J."/>
        </authorList>
    </citation>
    <scope>NUCLEOTIDE SEQUENCE</scope>
    <source>
        <strain evidence="3">TGB11</strain>
    </source>
</reference>
<accession>A0AA47KJC1</accession>
<dbReference type="EMBL" id="CP114588">
    <property type="protein sequence ID" value="WBA07990.1"/>
    <property type="molecule type" value="Genomic_DNA"/>
</dbReference>
<feature type="chain" id="PRO_5041290511" evidence="1">
    <location>
        <begin position="23"/>
        <end position="243"/>
    </location>
</feature>
<feature type="domain" description="Thioredoxin" evidence="2">
    <location>
        <begin position="14"/>
        <end position="241"/>
    </location>
</feature>
<dbReference type="PROSITE" id="PS51352">
    <property type="entry name" value="THIOREDOXIN_2"/>
    <property type="match status" value="1"/>
</dbReference>
<dbReference type="InterPro" id="IPR013766">
    <property type="entry name" value="Thioredoxin_domain"/>
</dbReference>
<dbReference type="Proteomes" id="UP001164748">
    <property type="component" value="Chromosome"/>
</dbReference>
<keyword evidence="1" id="KW-0732">Signal</keyword>
<evidence type="ECO:0000313" key="4">
    <source>
        <dbReference type="Proteomes" id="UP001164748"/>
    </source>
</evidence>
<dbReference type="Pfam" id="PF13462">
    <property type="entry name" value="Thioredoxin_4"/>
    <property type="match status" value="1"/>
</dbReference>
<feature type="signal peptide" evidence="1">
    <location>
        <begin position="1"/>
        <end position="22"/>
    </location>
</feature>
<evidence type="ECO:0000313" key="3">
    <source>
        <dbReference type="EMBL" id="WBA07990.1"/>
    </source>
</evidence>
<dbReference type="InterPro" id="IPR012336">
    <property type="entry name" value="Thioredoxin-like_fold"/>
</dbReference>
<dbReference type="PANTHER" id="PTHR35272:SF3">
    <property type="entry name" value="THIOL:DISULFIDE INTERCHANGE PROTEIN DSBC"/>
    <property type="match status" value="1"/>
</dbReference>
<dbReference type="SUPFAM" id="SSF52833">
    <property type="entry name" value="Thioredoxin-like"/>
    <property type="match status" value="1"/>
</dbReference>
<organism evidence="3 4">
    <name type="scientific">Salinivibrio kushneri</name>
    <dbReference type="NCBI Taxonomy" id="1908198"/>
    <lineage>
        <taxon>Bacteria</taxon>
        <taxon>Pseudomonadati</taxon>
        <taxon>Pseudomonadota</taxon>
        <taxon>Gammaproteobacteria</taxon>
        <taxon>Vibrionales</taxon>
        <taxon>Vibrionaceae</taxon>
        <taxon>Salinivibrio</taxon>
    </lineage>
</organism>
<protein>
    <submittedName>
        <fullName evidence="3">DsbA family protein</fullName>
    </submittedName>
</protein>
<evidence type="ECO:0000259" key="2">
    <source>
        <dbReference type="PROSITE" id="PS51352"/>
    </source>
</evidence>
<dbReference type="CDD" id="cd03023">
    <property type="entry name" value="DsbA_Com1_like"/>
    <property type="match status" value="1"/>
</dbReference>
<dbReference type="Gene3D" id="3.40.30.10">
    <property type="entry name" value="Glutaredoxin"/>
    <property type="match status" value="1"/>
</dbReference>
<evidence type="ECO:0000256" key="1">
    <source>
        <dbReference type="SAM" id="SignalP"/>
    </source>
</evidence>
<sequence length="243" mass="27142">MSLSRYIAPFWALLLLALPVSANTLSDTEQAQLDEIVSLLEENPKLIANLNQSLQKFVEQQKTLKENLAARRDWFESDTHSWIGAENPEVTVVNFMDYNCPYCKKLEEELQKLVAAHDDVKVINIAVPLKQQSIESLGTNSAVYAMNVWLEKPEAFAQVHQLLMNKRGMHDARSLEKIAKKTDTEALLEGKEVTGKAVAENYRAFVELGLRGTPAMIIGEQVAPGYLPYPQLEAMVDAARADG</sequence>
<gene>
    <name evidence="3" type="ORF">N8M53_09140</name>
</gene>
<proteinExistence type="predicted"/>
<name>A0AA47KJC1_9GAMM</name>
<dbReference type="PANTHER" id="PTHR35272">
    <property type="entry name" value="THIOL:DISULFIDE INTERCHANGE PROTEIN DSBC-RELATED"/>
    <property type="match status" value="1"/>
</dbReference>
<dbReference type="AlphaFoldDB" id="A0AA47KJC1"/>
<dbReference type="RefSeq" id="WP_269578548.1">
    <property type="nucleotide sequence ID" value="NZ_CP114588.1"/>
</dbReference>